<dbReference type="Gene3D" id="3.40.50.150">
    <property type="entry name" value="Vaccinia Virus protein VP39"/>
    <property type="match status" value="1"/>
</dbReference>
<dbReference type="Pfam" id="PF13489">
    <property type="entry name" value="Methyltransf_23"/>
    <property type="match status" value="1"/>
</dbReference>
<dbReference type="UniPathway" id="UPA00232"/>
<dbReference type="EC" id="2.1.1.64" evidence="5"/>
<dbReference type="GO" id="GO:0061542">
    <property type="term" value="F:3-demethylubiquinol 3-O-methyltransferase activity"/>
    <property type="evidence" value="ECO:0007669"/>
    <property type="project" value="UniProtKB-UniRule"/>
</dbReference>
<evidence type="ECO:0000313" key="6">
    <source>
        <dbReference type="EMBL" id="TRW17089.1"/>
    </source>
</evidence>
<reference evidence="6 7" key="1">
    <citation type="submission" date="2019-07" db="EMBL/GenBank/DDBJ databases">
        <title>Novel species isolated from glacier.</title>
        <authorList>
            <person name="Liu Q."/>
            <person name="Xin Y.-H."/>
        </authorList>
    </citation>
    <scope>NUCLEOTIDE SEQUENCE [LARGE SCALE GENOMIC DNA]</scope>
    <source>
        <strain evidence="6 7">LB1R16</strain>
    </source>
</reference>
<comment type="function">
    <text evidence="5">O-methyltransferase that catalyzes the 2 O-methylation steps in the ubiquinone biosynthetic pathway.</text>
</comment>
<dbReference type="GO" id="GO:0102208">
    <property type="term" value="F:2-polyprenyl-6-hydroxyphenol methylase activity"/>
    <property type="evidence" value="ECO:0007669"/>
    <property type="project" value="UniProtKB-EC"/>
</dbReference>
<evidence type="ECO:0000256" key="1">
    <source>
        <dbReference type="ARBA" id="ARBA00022603"/>
    </source>
</evidence>
<keyword evidence="3 5" id="KW-0831">Ubiquinone biosynthesis</keyword>
<comment type="catalytic activity">
    <reaction evidence="5">
        <text>a 3-(all-trans-polyprenyl)benzene-1,2-diol + S-adenosyl-L-methionine = a 2-methoxy-6-(all-trans-polyprenyl)phenol + S-adenosyl-L-homocysteine + H(+)</text>
        <dbReference type="Rhea" id="RHEA:31411"/>
        <dbReference type="Rhea" id="RHEA-COMP:9550"/>
        <dbReference type="Rhea" id="RHEA-COMP:9551"/>
        <dbReference type="ChEBI" id="CHEBI:15378"/>
        <dbReference type="ChEBI" id="CHEBI:57856"/>
        <dbReference type="ChEBI" id="CHEBI:59789"/>
        <dbReference type="ChEBI" id="CHEBI:62729"/>
        <dbReference type="ChEBI" id="CHEBI:62731"/>
        <dbReference type="EC" id="2.1.1.222"/>
    </reaction>
</comment>
<protein>
    <recommendedName>
        <fullName evidence="5">Ubiquinone biosynthesis O-methyltransferase</fullName>
    </recommendedName>
    <alternativeName>
        <fullName evidence="5">2-polyprenyl-6-hydroxyphenol methylase</fullName>
        <ecNumber evidence="5">2.1.1.222</ecNumber>
    </alternativeName>
    <alternativeName>
        <fullName evidence="5">3-demethylubiquinone 3-O-methyltransferase</fullName>
        <ecNumber evidence="5">2.1.1.64</ecNumber>
    </alternativeName>
</protein>
<dbReference type="EC" id="2.1.1.222" evidence="5"/>
<dbReference type="CDD" id="cd02440">
    <property type="entry name" value="AdoMet_MTases"/>
    <property type="match status" value="1"/>
</dbReference>
<dbReference type="PANTHER" id="PTHR43464">
    <property type="entry name" value="METHYLTRANSFERASE"/>
    <property type="match status" value="1"/>
</dbReference>
<feature type="binding site" evidence="5">
    <location>
        <position position="76"/>
    </location>
    <ligand>
        <name>S-adenosyl-L-methionine</name>
        <dbReference type="ChEBI" id="CHEBI:59789"/>
    </ligand>
</feature>
<comment type="similarity">
    <text evidence="5">Belongs to the methyltransferase superfamily. UbiG/COQ3 family.</text>
</comment>
<keyword evidence="7" id="KW-1185">Reference proteome</keyword>
<keyword evidence="2 5" id="KW-0808">Transferase</keyword>
<feature type="binding site" evidence="5">
    <location>
        <position position="138"/>
    </location>
    <ligand>
        <name>S-adenosyl-L-methionine</name>
        <dbReference type="ChEBI" id="CHEBI:59789"/>
    </ligand>
</feature>
<dbReference type="Proteomes" id="UP000317894">
    <property type="component" value="Unassembled WGS sequence"/>
</dbReference>
<comment type="catalytic activity">
    <reaction evidence="5">
        <text>a 3-demethylubiquinol + S-adenosyl-L-methionine = a ubiquinol + S-adenosyl-L-homocysteine + H(+)</text>
        <dbReference type="Rhea" id="RHEA:44380"/>
        <dbReference type="Rhea" id="RHEA-COMP:9566"/>
        <dbReference type="Rhea" id="RHEA-COMP:10914"/>
        <dbReference type="ChEBI" id="CHEBI:15378"/>
        <dbReference type="ChEBI" id="CHEBI:17976"/>
        <dbReference type="ChEBI" id="CHEBI:57856"/>
        <dbReference type="ChEBI" id="CHEBI:59789"/>
        <dbReference type="ChEBI" id="CHEBI:84422"/>
        <dbReference type="EC" id="2.1.1.64"/>
    </reaction>
</comment>
<evidence type="ECO:0000256" key="3">
    <source>
        <dbReference type="ARBA" id="ARBA00022688"/>
    </source>
</evidence>
<evidence type="ECO:0000313" key="7">
    <source>
        <dbReference type="Proteomes" id="UP000317894"/>
    </source>
</evidence>
<comment type="caution">
    <text evidence="6">The sequence shown here is derived from an EMBL/GenBank/DDBJ whole genome shotgun (WGS) entry which is preliminary data.</text>
</comment>
<dbReference type="GO" id="GO:0032259">
    <property type="term" value="P:methylation"/>
    <property type="evidence" value="ECO:0007669"/>
    <property type="project" value="UniProtKB-KW"/>
</dbReference>
<evidence type="ECO:0000256" key="5">
    <source>
        <dbReference type="HAMAP-Rule" id="MF_00472"/>
    </source>
</evidence>
<evidence type="ECO:0000256" key="2">
    <source>
        <dbReference type="ARBA" id="ARBA00022679"/>
    </source>
</evidence>
<dbReference type="GO" id="GO:0010420">
    <property type="term" value="F:polyprenyldihydroxybenzoate methyltransferase activity"/>
    <property type="evidence" value="ECO:0007669"/>
    <property type="project" value="InterPro"/>
</dbReference>
<dbReference type="InterPro" id="IPR029063">
    <property type="entry name" value="SAM-dependent_MTases_sf"/>
</dbReference>
<feature type="binding site" evidence="5">
    <location>
        <position position="45"/>
    </location>
    <ligand>
        <name>S-adenosyl-L-methionine</name>
        <dbReference type="ChEBI" id="CHEBI:59789"/>
    </ligand>
</feature>
<feature type="binding site" evidence="5">
    <location>
        <position position="97"/>
    </location>
    <ligand>
        <name>S-adenosyl-L-methionine</name>
        <dbReference type="ChEBI" id="CHEBI:59789"/>
    </ligand>
</feature>
<gene>
    <name evidence="5 6" type="primary">ubiG</name>
    <name evidence="6" type="ORF">FMM06_02485</name>
</gene>
<comment type="pathway">
    <text evidence="5">Cofactor biosynthesis; ubiquinone biosynthesis.</text>
</comment>
<dbReference type="OrthoDB" id="9801538at2"/>
<keyword evidence="4 5" id="KW-0949">S-adenosyl-L-methionine</keyword>
<dbReference type="AlphaFoldDB" id="A0A552UFX6"/>
<dbReference type="SUPFAM" id="SSF53335">
    <property type="entry name" value="S-adenosyl-L-methionine-dependent methyltransferases"/>
    <property type="match status" value="1"/>
</dbReference>
<dbReference type="PANTHER" id="PTHR43464:SF19">
    <property type="entry name" value="UBIQUINONE BIOSYNTHESIS O-METHYLTRANSFERASE, MITOCHONDRIAL"/>
    <property type="match status" value="1"/>
</dbReference>
<sequence length="248" mass="26408">MESKESPAASATTDPREAAFFGGLASDWWDPKGSSAMLHRINPLRLGYIREACVDRWGLDRRARAVLSGRRALDVGCGAGLLTEPLSRMGAAVTGIDAAAENIAAAQAHAGALPIVYRSIAVEALAREGATYDLITCLEVIEHVADRPAFFAALRTLLAPDGLFVFSTPNRTPLSYATLIVGAERVLRSIPRGAHDWSKFVQPDELTAELADAGLTVTGVQGMTWRPGTGFVLGRDVSVNYFGTAIPT</sequence>
<keyword evidence="1 5" id="KW-0489">Methyltransferase</keyword>
<dbReference type="RefSeq" id="WP_143554634.1">
    <property type="nucleotide sequence ID" value="NZ_VJWA01000001.1"/>
</dbReference>
<dbReference type="HAMAP" id="MF_00472">
    <property type="entry name" value="UbiG"/>
    <property type="match status" value="1"/>
</dbReference>
<proteinExistence type="inferred from homology"/>
<organism evidence="6 7">
    <name type="scientific">Glacieibacterium frigidum</name>
    <dbReference type="NCBI Taxonomy" id="2593303"/>
    <lineage>
        <taxon>Bacteria</taxon>
        <taxon>Pseudomonadati</taxon>
        <taxon>Pseudomonadota</taxon>
        <taxon>Alphaproteobacteria</taxon>
        <taxon>Sphingomonadales</taxon>
        <taxon>Sphingosinicellaceae</taxon>
        <taxon>Glacieibacterium</taxon>
    </lineage>
</organism>
<dbReference type="NCBIfam" id="TIGR01983">
    <property type="entry name" value="UbiG"/>
    <property type="match status" value="1"/>
</dbReference>
<dbReference type="InterPro" id="IPR010233">
    <property type="entry name" value="UbiG_MeTrfase"/>
</dbReference>
<evidence type="ECO:0000256" key="4">
    <source>
        <dbReference type="ARBA" id="ARBA00022691"/>
    </source>
</evidence>
<dbReference type="EMBL" id="VJWA01000001">
    <property type="protein sequence ID" value="TRW17089.1"/>
    <property type="molecule type" value="Genomic_DNA"/>
</dbReference>
<name>A0A552UFX6_9SPHN</name>
<accession>A0A552UFX6</accession>